<reference evidence="3 4" key="1">
    <citation type="submission" date="2019-12" db="EMBL/GenBank/DDBJ databases">
        <title>Roseobacter cerasinus sp. nov., isolated from seawater around aquaculture.</title>
        <authorList>
            <person name="Muramatsu S."/>
            <person name="Takabe Y."/>
            <person name="Mori K."/>
            <person name="Takaichi S."/>
            <person name="Hanada S."/>
        </authorList>
    </citation>
    <scope>NUCLEOTIDE SEQUENCE [LARGE SCALE GENOMIC DNA]</scope>
    <source>
        <strain evidence="3 4">AI77</strain>
    </source>
</reference>
<feature type="region of interest" description="Disordered" evidence="1">
    <location>
        <begin position="30"/>
        <end position="56"/>
    </location>
</feature>
<dbReference type="AlphaFoldDB" id="A0A640VLT7"/>
<keyword evidence="2" id="KW-0472">Membrane</keyword>
<protein>
    <submittedName>
        <fullName evidence="3">Uncharacterized protein</fullName>
    </submittedName>
</protein>
<evidence type="ECO:0000313" key="3">
    <source>
        <dbReference type="EMBL" id="GFE48727.1"/>
    </source>
</evidence>
<feature type="transmembrane region" description="Helical" evidence="2">
    <location>
        <begin position="6"/>
        <end position="24"/>
    </location>
</feature>
<dbReference type="Proteomes" id="UP000436522">
    <property type="component" value="Unassembled WGS sequence"/>
</dbReference>
<evidence type="ECO:0000256" key="2">
    <source>
        <dbReference type="SAM" id="Phobius"/>
    </source>
</evidence>
<dbReference type="RefSeq" id="WP_174238979.1">
    <property type="nucleotide sequence ID" value="NZ_BLIV01000001.1"/>
</dbReference>
<proteinExistence type="predicted"/>
<accession>A0A640VLT7</accession>
<keyword evidence="4" id="KW-1185">Reference proteome</keyword>
<keyword evidence="2" id="KW-1133">Transmembrane helix</keyword>
<keyword evidence="2" id="KW-0812">Transmembrane</keyword>
<gene>
    <name evidence="3" type="ORF">So717_04800</name>
</gene>
<sequence length="56" mass="6129">MDFTYLIVILALITMLAVIVFALVSKAKVEQRMDDPDSTKSTLASDKRSDGQPADV</sequence>
<comment type="caution">
    <text evidence="3">The sequence shown here is derived from an EMBL/GenBank/DDBJ whole genome shotgun (WGS) entry which is preliminary data.</text>
</comment>
<evidence type="ECO:0000313" key="4">
    <source>
        <dbReference type="Proteomes" id="UP000436522"/>
    </source>
</evidence>
<dbReference type="EMBL" id="BLIV01000001">
    <property type="protein sequence ID" value="GFE48727.1"/>
    <property type="molecule type" value="Genomic_DNA"/>
</dbReference>
<organism evidence="3 4">
    <name type="scientific">Roseobacter cerasinus</name>
    <dbReference type="NCBI Taxonomy" id="2602289"/>
    <lineage>
        <taxon>Bacteria</taxon>
        <taxon>Pseudomonadati</taxon>
        <taxon>Pseudomonadota</taxon>
        <taxon>Alphaproteobacteria</taxon>
        <taxon>Rhodobacterales</taxon>
        <taxon>Roseobacteraceae</taxon>
        <taxon>Roseobacter</taxon>
    </lineage>
</organism>
<evidence type="ECO:0000256" key="1">
    <source>
        <dbReference type="SAM" id="MobiDB-lite"/>
    </source>
</evidence>
<name>A0A640VLT7_9RHOB</name>